<evidence type="ECO:0000256" key="1">
    <source>
        <dbReference type="SAM" id="SignalP"/>
    </source>
</evidence>
<dbReference type="Proteomes" id="UP000619479">
    <property type="component" value="Unassembled WGS sequence"/>
</dbReference>
<dbReference type="EMBL" id="BOMH01000073">
    <property type="protein sequence ID" value="GID70340.1"/>
    <property type="molecule type" value="Genomic_DNA"/>
</dbReference>
<comment type="caution">
    <text evidence="2">The sequence shown here is derived from an EMBL/GenBank/DDBJ whole genome shotgun (WGS) entry which is preliminary data.</text>
</comment>
<dbReference type="AlphaFoldDB" id="A0A919M5E0"/>
<feature type="chain" id="PRO_5037885181" evidence="1">
    <location>
        <begin position="46"/>
        <end position="69"/>
    </location>
</feature>
<sequence>MAAGCRPLCVRTAAGLRWGRRLLAALVAGTAVTAALVTPASPARADANWDVTIDENKIYDKDPWPFKGQ</sequence>
<evidence type="ECO:0000313" key="3">
    <source>
        <dbReference type="Proteomes" id="UP000619479"/>
    </source>
</evidence>
<protein>
    <submittedName>
        <fullName evidence="2">Uncharacterized protein</fullName>
    </submittedName>
</protein>
<name>A0A919M5E0_9ACTN</name>
<keyword evidence="3" id="KW-1185">Reference proteome</keyword>
<accession>A0A919M5E0</accession>
<keyword evidence="1" id="KW-0732">Signal</keyword>
<reference evidence="2" key="1">
    <citation type="submission" date="2021-01" db="EMBL/GenBank/DDBJ databases">
        <title>Whole genome shotgun sequence of Actinoplanes cyaneus NBRC 14990.</title>
        <authorList>
            <person name="Komaki H."/>
            <person name="Tamura T."/>
        </authorList>
    </citation>
    <scope>NUCLEOTIDE SEQUENCE</scope>
    <source>
        <strain evidence="2">NBRC 14990</strain>
    </source>
</reference>
<dbReference type="RefSeq" id="WP_203753995.1">
    <property type="nucleotide sequence ID" value="NZ_BAAAUC010000035.1"/>
</dbReference>
<gene>
    <name evidence="2" type="ORF">Acy02nite_82210</name>
</gene>
<organism evidence="2 3">
    <name type="scientific">Actinoplanes cyaneus</name>
    <dbReference type="NCBI Taxonomy" id="52696"/>
    <lineage>
        <taxon>Bacteria</taxon>
        <taxon>Bacillati</taxon>
        <taxon>Actinomycetota</taxon>
        <taxon>Actinomycetes</taxon>
        <taxon>Micromonosporales</taxon>
        <taxon>Micromonosporaceae</taxon>
        <taxon>Actinoplanes</taxon>
    </lineage>
</organism>
<evidence type="ECO:0000313" key="2">
    <source>
        <dbReference type="EMBL" id="GID70340.1"/>
    </source>
</evidence>
<proteinExistence type="predicted"/>
<feature type="signal peptide" evidence="1">
    <location>
        <begin position="1"/>
        <end position="45"/>
    </location>
</feature>